<dbReference type="Pfam" id="PF00106">
    <property type="entry name" value="adh_short"/>
    <property type="match status" value="1"/>
</dbReference>
<evidence type="ECO:0000256" key="11">
    <source>
        <dbReference type="ARBA" id="ARBA00023002"/>
    </source>
</evidence>
<keyword evidence="7" id="KW-0812">Transmembrane</keyword>
<evidence type="ECO:0000256" key="8">
    <source>
        <dbReference type="ARBA" id="ARBA00022792"/>
    </source>
</evidence>
<evidence type="ECO:0000256" key="5">
    <source>
        <dbReference type="ARBA" id="ARBA00015368"/>
    </source>
</evidence>
<evidence type="ECO:0000256" key="14">
    <source>
        <dbReference type="RuleBase" id="RU000363"/>
    </source>
</evidence>
<dbReference type="PRINTS" id="PR00081">
    <property type="entry name" value="GDHRDH"/>
</dbReference>
<dbReference type="PROSITE" id="PS00061">
    <property type="entry name" value="ADH_SHORT"/>
    <property type="match status" value="1"/>
</dbReference>
<dbReference type="OrthoDB" id="37659at2759"/>
<evidence type="ECO:0000256" key="9">
    <source>
        <dbReference type="ARBA" id="ARBA00022857"/>
    </source>
</evidence>
<dbReference type="SUPFAM" id="SSF51735">
    <property type="entry name" value="NAD(P)-binding Rossmann-fold domains"/>
    <property type="match status" value="1"/>
</dbReference>
<proteinExistence type="inferred from homology"/>
<evidence type="ECO:0000256" key="3">
    <source>
        <dbReference type="ARBA" id="ARBA00006484"/>
    </source>
</evidence>
<dbReference type="PRINTS" id="PR00080">
    <property type="entry name" value="SDRFAMILY"/>
</dbReference>
<evidence type="ECO:0000256" key="6">
    <source>
        <dbReference type="ARBA" id="ARBA00019222"/>
    </source>
</evidence>
<dbReference type="Gene3D" id="3.40.50.720">
    <property type="entry name" value="NAD(P)-binding Rossmann-like Domain"/>
    <property type="match status" value="1"/>
</dbReference>
<comment type="caution">
    <text evidence="15">The sequence shown here is derived from an EMBL/GenBank/DDBJ whole genome shotgun (WGS) entry which is preliminary data.</text>
</comment>
<protein>
    <recommendedName>
        <fullName evidence="5">Cytochrome c oxidase assembly protein COX16, mitochondrial</fullName>
    </recommendedName>
    <alternativeName>
        <fullName evidence="6">Cytochrome c oxidase assembly protein cox16, mitochondrial</fullName>
    </alternativeName>
</protein>
<keyword evidence="13" id="KW-0472">Membrane</keyword>
<dbReference type="eggNOG" id="KOG4169">
    <property type="taxonomic scope" value="Eukaryota"/>
</dbReference>
<evidence type="ECO:0000256" key="12">
    <source>
        <dbReference type="ARBA" id="ARBA00023128"/>
    </source>
</evidence>
<dbReference type="HOGENOM" id="CLU_010194_13_2_1"/>
<dbReference type="PANTHER" id="PTHR44229:SF4">
    <property type="entry name" value="15-HYDROXYPROSTAGLANDIN DEHYDROGENASE [NAD(+)]"/>
    <property type="match status" value="1"/>
</dbReference>
<evidence type="ECO:0000256" key="1">
    <source>
        <dbReference type="ARBA" id="ARBA00002490"/>
    </source>
</evidence>
<sequence length="425" mass="46903">MPTFQSKKFRSTGEASAMGAKYRAVMSRHPFLMFGLPFLAVIVAGSFVLTPATAIRYERHDRRVRQMTRDEELNVRRSARKVDMREEYYSRFSGERLLSETAFPRQLWQILGRIRGSAENTLSMYIMTCINFAFAKLLLYKGCNVVIADIKVRPEAEALLSEYSSSSSGSDGAPRAVFVKTDVSAWEDLRNMLDKAVSEFGSFDILCPGAGVFEPPTSNFWHPPGSGPSRDFVDANHYTALDINLTHPIRATQLALQHWLKPENAGRRQTPDSRPPKRVVNVASIAGYTPLFHCPLYAAAKYGVVGFTRSLAHLEAVAGIRVSAVAPGAVSTPMIHEHPEELVDADKDAPISPQEVAEAMLSLVESEDYPGGTVLEVGVAYTRTVSVYNDPGPTQELRQGTTLSGMKNIAETIAKTLQDGTWQNK</sequence>
<keyword evidence="10" id="KW-1133">Transmembrane helix</keyword>
<gene>
    <name evidence="15" type="ORF">BBAD15_g7666</name>
</gene>
<dbReference type="Proteomes" id="UP000030106">
    <property type="component" value="Unassembled WGS sequence"/>
</dbReference>
<dbReference type="PANTHER" id="PTHR44229">
    <property type="entry name" value="15-HYDROXYPROSTAGLANDIN DEHYDROGENASE [NAD(+)]"/>
    <property type="match status" value="1"/>
</dbReference>
<keyword evidence="12" id="KW-0496">Mitochondrion</keyword>
<comment type="similarity">
    <text evidence="3 14">Belongs to the short-chain dehydrogenases/reductases (SDR) family.</text>
</comment>
<accession>A0A0A2VHH6</accession>
<dbReference type="EMBL" id="ANFO01000735">
    <property type="protein sequence ID" value="KGQ07033.1"/>
    <property type="molecule type" value="Genomic_DNA"/>
</dbReference>
<evidence type="ECO:0000256" key="7">
    <source>
        <dbReference type="ARBA" id="ARBA00022692"/>
    </source>
</evidence>
<dbReference type="AlphaFoldDB" id="A0A0A2VHH6"/>
<evidence type="ECO:0000256" key="10">
    <source>
        <dbReference type="ARBA" id="ARBA00022989"/>
    </source>
</evidence>
<dbReference type="Pfam" id="PF14138">
    <property type="entry name" value="COX16"/>
    <property type="match status" value="1"/>
</dbReference>
<dbReference type="InterPro" id="IPR002347">
    <property type="entry name" value="SDR_fam"/>
</dbReference>
<evidence type="ECO:0000256" key="4">
    <source>
        <dbReference type="ARBA" id="ARBA00008370"/>
    </source>
</evidence>
<keyword evidence="8" id="KW-0999">Mitochondrion inner membrane</keyword>
<reference evidence="15 16" key="1">
    <citation type="submission" date="2012-10" db="EMBL/GenBank/DDBJ databases">
        <title>Genome sequencing and analysis of entomopathogenic fungi Beauveria bassiana D1-5.</title>
        <authorList>
            <person name="Li Q."/>
            <person name="Wang L."/>
            <person name="Zhang Z."/>
            <person name="Wang Q."/>
            <person name="Ren J."/>
            <person name="Wang M."/>
            <person name="Xu W."/>
            <person name="Wang J."/>
            <person name="Lu Y."/>
            <person name="Du Q."/>
            <person name="Sun Z."/>
        </authorList>
    </citation>
    <scope>NUCLEOTIDE SEQUENCE [LARGE SCALE GENOMIC DNA]</scope>
    <source>
        <strain evidence="15 16">D1-5</strain>
    </source>
</reference>
<evidence type="ECO:0000313" key="16">
    <source>
        <dbReference type="Proteomes" id="UP000030106"/>
    </source>
</evidence>
<dbReference type="InterPro" id="IPR020164">
    <property type="entry name" value="Cyt_c_Oxase_assmbl_COX16"/>
</dbReference>
<evidence type="ECO:0000313" key="15">
    <source>
        <dbReference type="EMBL" id="KGQ07033.1"/>
    </source>
</evidence>
<comment type="function">
    <text evidence="1">Required for the assembly of the mitochondrial respiratory chain complex IV (CIV), also known as cytochrome c oxidase. May participate in merging the COX1 and COX2 assembly lines.</text>
</comment>
<evidence type="ECO:0000256" key="13">
    <source>
        <dbReference type="ARBA" id="ARBA00023136"/>
    </source>
</evidence>
<comment type="similarity">
    <text evidence="4">Belongs to the COX16 family.</text>
</comment>
<evidence type="ECO:0000256" key="2">
    <source>
        <dbReference type="ARBA" id="ARBA00004434"/>
    </source>
</evidence>
<dbReference type="GO" id="GO:0016616">
    <property type="term" value="F:oxidoreductase activity, acting on the CH-OH group of donors, NAD or NADP as acceptor"/>
    <property type="evidence" value="ECO:0007669"/>
    <property type="project" value="TreeGrafter"/>
</dbReference>
<keyword evidence="9" id="KW-0521">NADP</keyword>
<name>A0A0A2VHH6_BEABA</name>
<dbReference type="InterPro" id="IPR020904">
    <property type="entry name" value="Sc_DH/Rdtase_CS"/>
</dbReference>
<organism evidence="15 16">
    <name type="scientific">Beauveria bassiana D1-5</name>
    <dbReference type="NCBI Taxonomy" id="1245745"/>
    <lineage>
        <taxon>Eukaryota</taxon>
        <taxon>Fungi</taxon>
        <taxon>Dikarya</taxon>
        <taxon>Ascomycota</taxon>
        <taxon>Pezizomycotina</taxon>
        <taxon>Sordariomycetes</taxon>
        <taxon>Hypocreomycetidae</taxon>
        <taxon>Hypocreales</taxon>
        <taxon>Cordycipitaceae</taxon>
        <taxon>Beauveria</taxon>
    </lineage>
</organism>
<comment type="subcellular location">
    <subcellularLocation>
        <location evidence="2">Mitochondrion inner membrane</location>
        <topology evidence="2">Single-pass membrane protein</topology>
    </subcellularLocation>
</comment>
<dbReference type="GO" id="GO:0005743">
    <property type="term" value="C:mitochondrial inner membrane"/>
    <property type="evidence" value="ECO:0007669"/>
    <property type="project" value="UniProtKB-SubCell"/>
</dbReference>
<keyword evidence="11" id="KW-0560">Oxidoreductase</keyword>
<dbReference type="InterPro" id="IPR036291">
    <property type="entry name" value="NAD(P)-bd_dom_sf"/>
</dbReference>